<evidence type="ECO:0000313" key="3">
    <source>
        <dbReference type="Proteomes" id="UP000000739"/>
    </source>
</evidence>
<dbReference type="RefSeq" id="WP_015948263.1">
    <property type="nucleotide sequence ID" value="NC_011768.1"/>
</dbReference>
<accession>B8FC01</accession>
<dbReference type="AlphaFoldDB" id="B8FC01"/>
<dbReference type="Proteomes" id="UP000000739">
    <property type="component" value="Chromosome"/>
</dbReference>
<dbReference type="InterPro" id="IPR024264">
    <property type="entry name" value="DUF3786"/>
</dbReference>
<reference evidence="2 3" key="1">
    <citation type="journal article" date="2012" name="Environ. Microbiol.">
        <title>The genome sequence of Desulfatibacillum alkenivorans AK-01: a blueprint for anaerobic alkane oxidation.</title>
        <authorList>
            <person name="Callaghan A.V."/>
            <person name="Morris B.E."/>
            <person name="Pereira I.A."/>
            <person name="McInerney M.J."/>
            <person name="Austin R.N."/>
            <person name="Groves J.T."/>
            <person name="Kukor J.J."/>
            <person name="Suflita J.M."/>
            <person name="Young L.Y."/>
            <person name="Zylstra G.J."/>
            <person name="Wawrik B."/>
        </authorList>
    </citation>
    <scope>NUCLEOTIDE SEQUENCE [LARGE SCALE GENOMIC DNA]</scope>
    <source>
        <strain evidence="2 3">AK-01</strain>
    </source>
</reference>
<dbReference type="Pfam" id="PF12654">
    <property type="entry name" value="DUF3786"/>
    <property type="match status" value="1"/>
</dbReference>
<name>B8FC01_DESAL</name>
<gene>
    <name evidence="2" type="ordered locus">Dalk_3518</name>
</gene>
<dbReference type="EMBL" id="CP001322">
    <property type="protein sequence ID" value="ACL05206.1"/>
    <property type="molecule type" value="Genomic_DNA"/>
</dbReference>
<protein>
    <recommendedName>
        <fullName evidence="1">DUF3786 domain-containing protein</fullName>
    </recommendedName>
</protein>
<dbReference type="eggNOG" id="ENOG5032SWB">
    <property type="taxonomic scope" value="Bacteria"/>
</dbReference>
<dbReference type="KEGG" id="dal:Dalk_3518"/>
<evidence type="ECO:0000259" key="1">
    <source>
        <dbReference type="Pfam" id="PF12654"/>
    </source>
</evidence>
<organism evidence="2 3">
    <name type="scientific">Desulfatibacillum aliphaticivorans</name>
    <dbReference type="NCBI Taxonomy" id="218208"/>
    <lineage>
        <taxon>Bacteria</taxon>
        <taxon>Pseudomonadati</taxon>
        <taxon>Thermodesulfobacteriota</taxon>
        <taxon>Desulfobacteria</taxon>
        <taxon>Desulfobacterales</taxon>
        <taxon>Desulfatibacillaceae</taxon>
        <taxon>Desulfatibacillum</taxon>
    </lineage>
</organism>
<proteinExistence type="predicted"/>
<keyword evidence="3" id="KW-1185">Reference proteome</keyword>
<dbReference type="HOGENOM" id="CLU_106581_2_0_7"/>
<evidence type="ECO:0000313" key="2">
    <source>
        <dbReference type="EMBL" id="ACL05206.1"/>
    </source>
</evidence>
<feature type="domain" description="DUF3786" evidence="1">
    <location>
        <begin position="23"/>
        <end position="199"/>
    </location>
</feature>
<sequence>MSQQAEIFAKYYEEYQERVAAMDLSSVADKLGLEKAENGYLLPLYGRNYIASGKGLVEESGKKPDYMACIILARYLTLCPDEAPFMEEWAAFKDFKKTSHFTNVNFFNSDTERALAANFGGKMDDLKRACDALGGQPDDSGLSYDLVKKFQALPKISVLMLFNDVEGRFPAFGTVLFQKHTEYYLDPESIAVTSAYLVRSLKALAFEPAP</sequence>